<dbReference type="OrthoDB" id="3472365at2"/>
<gene>
    <name evidence="1" type="ordered locus">Caci_8639</name>
</gene>
<reference evidence="1 2" key="1">
    <citation type="journal article" date="2009" name="Stand. Genomic Sci.">
        <title>Complete genome sequence of Catenulispora acidiphila type strain (ID 139908).</title>
        <authorList>
            <person name="Copeland A."/>
            <person name="Lapidus A."/>
            <person name="Glavina Del Rio T."/>
            <person name="Nolan M."/>
            <person name="Lucas S."/>
            <person name="Chen F."/>
            <person name="Tice H."/>
            <person name="Cheng J.F."/>
            <person name="Bruce D."/>
            <person name="Goodwin L."/>
            <person name="Pitluck S."/>
            <person name="Mikhailova N."/>
            <person name="Pati A."/>
            <person name="Ivanova N."/>
            <person name="Mavromatis K."/>
            <person name="Chen A."/>
            <person name="Palaniappan K."/>
            <person name="Chain P."/>
            <person name="Land M."/>
            <person name="Hauser L."/>
            <person name="Chang Y.J."/>
            <person name="Jeffries C.D."/>
            <person name="Chertkov O."/>
            <person name="Brettin T."/>
            <person name="Detter J.C."/>
            <person name="Han C."/>
            <person name="Ali Z."/>
            <person name="Tindall B.J."/>
            <person name="Goker M."/>
            <person name="Bristow J."/>
            <person name="Eisen J.A."/>
            <person name="Markowitz V."/>
            <person name="Hugenholtz P."/>
            <person name="Kyrpides N.C."/>
            <person name="Klenk H.P."/>
        </authorList>
    </citation>
    <scope>NUCLEOTIDE SEQUENCE [LARGE SCALE GENOMIC DNA]</scope>
    <source>
        <strain evidence="2">DSM 44928 / JCM 14897 / NBRC 102108 / NRRL B-24433 / ID139908</strain>
    </source>
</reference>
<dbReference type="InParanoid" id="C7Q0C2"/>
<protein>
    <submittedName>
        <fullName evidence="1">Uncharacterized protein</fullName>
    </submittedName>
</protein>
<evidence type="ECO:0000313" key="2">
    <source>
        <dbReference type="Proteomes" id="UP000000851"/>
    </source>
</evidence>
<name>C7Q0C2_CATAD</name>
<proteinExistence type="predicted"/>
<evidence type="ECO:0000313" key="1">
    <source>
        <dbReference type="EMBL" id="ACU77455.1"/>
    </source>
</evidence>
<dbReference type="Proteomes" id="UP000000851">
    <property type="component" value="Chromosome"/>
</dbReference>
<dbReference type="RefSeq" id="WP_015797179.1">
    <property type="nucleotide sequence ID" value="NC_013131.1"/>
</dbReference>
<dbReference type="STRING" id="479433.Caci_8639"/>
<dbReference type="AlphaFoldDB" id="C7Q0C2"/>
<dbReference type="EMBL" id="CP001700">
    <property type="protein sequence ID" value="ACU77455.1"/>
    <property type="molecule type" value="Genomic_DNA"/>
</dbReference>
<sequence length="170" mass="18501">MIATNWAMRQLAGPDPLALADPQTVTPAAREVLASGWMTEPSGANVLVELRAGYHGPDFRPGDLTGYEAAVNGRGVADDDITVEGDERERALLVRAVSYAVQALAEARELPDRDRLTAVVSLSMSGDDVPVPTAKVTFYVQRDDERPYLRDVEEYAFESLLVFDYTAAIA</sequence>
<keyword evidence="2" id="KW-1185">Reference proteome</keyword>
<dbReference type="eggNOG" id="ENOG50336D6">
    <property type="taxonomic scope" value="Bacteria"/>
</dbReference>
<accession>C7Q0C2</accession>
<organism evidence="1 2">
    <name type="scientific">Catenulispora acidiphila (strain DSM 44928 / JCM 14897 / NBRC 102108 / NRRL B-24433 / ID139908)</name>
    <dbReference type="NCBI Taxonomy" id="479433"/>
    <lineage>
        <taxon>Bacteria</taxon>
        <taxon>Bacillati</taxon>
        <taxon>Actinomycetota</taxon>
        <taxon>Actinomycetes</taxon>
        <taxon>Catenulisporales</taxon>
        <taxon>Catenulisporaceae</taxon>
        <taxon>Catenulispora</taxon>
    </lineage>
</organism>
<dbReference type="KEGG" id="cai:Caci_8639"/>
<dbReference type="HOGENOM" id="CLU_135051_0_0_11"/>